<dbReference type="AlphaFoldDB" id="A0A644VSR5"/>
<gene>
    <name evidence="1" type="ORF">SDC9_40598</name>
</gene>
<comment type="caution">
    <text evidence="1">The sequence shown here is derived from an EMBL/GenBank/DDBJ whole genome shotgun (WGS) entry which is preliminary data.</text>
</comment>
<evidence type="ECO:0000313" key="1">
    <source>
        <dbReference type="EMBL" id="MPL94444.1"/>
    </source>
</evidence>
<name>A0A644VSR5_9ZZZZ</name>
<dbReference type="EMBL" id="VSSQ01000428">
    <property type="protein sequence ID" value="MPL94444.1"/>
    <property type="molecule type" value="Genomic_DNA"/>
</dbReference>
<dbReference type="Gene3D" id="2.60.120.630">
    <property type="entry name" value="mth639 domain like"/>
    <property type="match status" value="1"/>
</dbReference>
<sequence length="129" mass="14706">MGHENITSKHKSTFEITTDKELSLAGDCIIGVEMDKTMNDFPKELKEKISNEKTEIKVKISTENFSDEIIGYGHPKLTLDHPTDIVCRKSNYVCSRTLMIKSDKSSSDLNRNLINDLKNSKKIKFEIII</sequence>
<dbReference type="PANTHER" id="PTHR40696">
    <property type="entry name" value="DUF371 FAMILY PROTEIN"/>
    <property type="match status" value="1"/>
</dbReference>
<organism evidence="1">
    <name type="scientific">bioreactor metagenome</name>
    <dbReference type="NCBI Taxonomy" id="1076179"/>
    <lineage>
        <taxon>unclassified sequences</taxon>
        <taxon>metagenomes</taxon>
        <taxon>ecological metagenomes</taxon>
    </lineage>
</organism>
<dbReference type="Pfam" id="PF04027">
    <property type="entry name" value="DUF371"/>
    <property type="match status" value="1"/>
</dbReference>
<accession>A0A644VSR5</accession>
<dbReference type="InterPro" id="IPR007171">
    <property type="entry name" value="DUF371"/>
</dbReference>
<protein>
    <recommendedName>
        <fullName evidence="2">DUF371 domain-containing protein</fullName>
    </recommendedName>
</protein>
<dbReference type="InterPro" id="IPR023131">
    <property type="entry name" value="Mth639-like_dom_sf"/>
</dbReference>
<reference evidence="1" key="1">
    <citation type="submission" date="2019-08" db="EMBL/GenBank/DDBJ databases">
        <authorList>
            <person name="Kucharzyk K."/>
            <person name="Murdoch R.W."/>
            <person name="Higgins S."/>
            <person name="Loffler F."/>
        </authorList>
    </citation>
    <scope>NUCLEOTIDE SEQUENCE</scope>
</reference>
<proteinExistence type="predicted"/>
<dbReference type="PANTHER" id="PTHR40696:SF1">
    <property type="entry name" value="DUF371 DOMAIN-CONTAINING PROTEIN"/>
    <property type="match status" value="1"/>
</dbReference>
<evidence type="ECO:0008006" key="2">
    <source>
        <dbReference type="Google" id="ProtNLM"/>
    </source>
</evidence>